<accession>A0A4Q9HXV5</accession>
<evidence type="ECO:0000259" key="1">
    <source>
        <dbReference type="Pfam" id="PF12706"/>
    </source>
</evidence>
<dbReference type="Pfam" id="PF12706">
    <property type="entry name" value="Lactamase_B_2"/>
    <property type="match status" value="1"/>
</dbReference>
<organism evidence="2 3">
    <name type="scientific">Streptomyces kasugaensis</name>
    <dbReference type="NCBI Taxonomy" id="1946"/>
    <lineage>
        <taxon>Bacteria</taxon>
        <taxon>Bacillati</taxon>
        <taxon>Actinomycetota</taxon>
        <taxon>Actinomycetes</taxon>
        <taxon>Kitasatosporales</taxon>
        <taxon>Streptomycetaceae</taxon>
        <taxon>Streptomyces</taxon>
    </lineage>
</organism>
<dbReference type="GeneID" id="97377597"/>
<keyword evidence="2" id="KW-0378">Hydrolase</keyword>
<dbReference type="InterPro" id="IPR001279">
    <property type="entry name" value="Metallo-B-lactamas"/>
</dbReference>
<dbReference type="InterPro" id="IPR036866">
    <property type="entry name" value="RibonucZ/Hydroxyglut_hydro"/>
</dbReference>
<comment type="caution">
    <text evidence="2">The sequence shown here is derived from an EMBL/GenBank/DDBJ whole genome shotgun (WGS) entry which is preliminary data.</text>
</comment>
<evidence type="ECO:0000313" key="3">
    <source>
        <dbReference type="Proteomes" id="UP000292452"/>
    </source>
</evidence>
<dbReference type="EMBL" id="SIXH01000050">
    <property type="protein sequence ID" value="TBO60148.1"/>
    <property type="molecule type" value="Genomic_DNA"/>
</dbReference>
<reference evidence="2 3" key="1">
    <citation type="submission" date="2019-02" db="EMBL/GenBank/DDBJ databases">
        <title>Draft Genome Sequence of Streptomyces sp. AM-2504, identified by 16S rRNA comparative analysis as a Streptomyces Kasugaensis strain.</title>
        <authorList>
            <person name="Napolioni V."/>
            <person name="Giuliodori A.M."/>
            <person name="Spurio R."/>
            <person name="Fabbretti A."/>
        </authorList>
    </citation>
    <scope>NUCLEOTIDE SEQUENCE [LARGE SCALE GENOMIC DNA]</scope>
    <source>
        <strain evidence="2 3">AM-2504</strain>
    </source>
</reference>
<proteinExistence type="predicted"/>
<protein>
    <submittedName>
        <fullName evidence="2">MBL fold metallo-hydrolase</fullName>
    </submittedName>
</protein>
<feature type="domain" description="Metallo-beta-lactamase" evidence="1">
    <location>
        <begin position="25"/>
        <end position="215"/>
    </location>
</feature>
<keyword evidence="3" id="KW-1185">Reference proteome</keyword>
<dbReference type="SUPFAM" id="SSF56281">
    <property type="entry name" value="Metallo-hydrolase/oxidoreductase"/>
    <property type="match status" value="1"/>
</dbReference>
<dbReference type="GO" id="GO:0016787">
    <property type="term" value="F:hydrolase activity"/>
    <property type="evidence" value="ECO:0007669"/>
    <property type="project" value="UniProtKB-KW"/>
</dbReference>
<dbReference type="PANTHER" id="PTHR43546:SF3">
    <property type="entry name" value="UPF0173 METAL-DEPENDENT HYDROLASE MJ1163"/>
    <property type="match status" value="1"/>
</dbReference>
<evidence type="ECO:0000313" key="2">
    <source>
        <dbReference type="EMBL" id="TBO60148.1"/>
    </source>
</evidence>
<dbReference type="Proteomes" id="UP000292452">
    <property type="component" value="Unassembled WGS sequence"/>
</dbReference>
<dbReference type="PANTHER" id="PTHR43546">
    <property type="entry name" value="UPF0173 METAL-DEPENDENT HYDROLASE MJ1163-RELATED"/>
    <property type="match status" value="1"/>
</dbReference>
<dbReference type="RefSeq" id="WP_052860446.1">
    <property type="nucleotide sequence ID" value="NZ_NDXL01000001.1"/>
</dbReference>
<dbReference type="Gene3D" id="3.60.15.10">
    <property type="entry name" value="Ribonuclease Z/Hydroxyacylglutathione hydrolase-like"/>
    <property type="match status" value="1"/>
</dbReference>
<gene>
    <name evidence="2" type="ORF">EYS09_08110</name>
</gene>
<sequence length="260" mass="27774">MSSAATVTVRRLAWAGVEVAAGDVRVVIDPLQNTADLAGFQGMPRRPMPGIGASPGVRTHALITHLHPDHCDRQLLTDIAGSEGGTVGCHAPIVDVLAGMGVTATPQTLGERRQLGPFTALPVASHDWRGDDQVAWIVETAGLRVIHFGDTIWHGKWWQIARDHGPFDVAFLPIAGVMTRREGFTPTNQPATLTPEQAVEAAVVLQASTACAIHYDLFNNPPYYTEQHDVRGRFLRAAQARGIHAVAPGDGEPVPFASAA</sequence>
<dbReference type="AlphaFoldDB" id="A0A4Q9HXV5"/>
<dbReference type="InterPro" id="IPR050114">
    <property type="entry name" value="UPF0173_UPF0282_UlaG_hydrolase"/>
</dbReference>
<name>A0A4Q9HXV5_STRKA</name>
<dbReference type="OrthoDB" id="3190691at2"/>